<protein>
    <submittedName>
        <fullName evidence="4">Uncharacterized protein LOC110977491</fullName>
    </submittedName>
</protein>
<keyword evidence="1" id="KW-0812">Transmembrane</keyword>
<sequence length="262" mass="28607">MVTGVSQAVATVCLVVNLLIHGASSQSLMPVGDPPPQPVAQAQTNGDCFTFHLRVETNETDYFYTCCDRIGGVTKRTDREIKVPTFNYDCNPFRLNRTALSRQPGFACNDKEKAEKLCNRRWGWLSTDDCWVWSACFVEACRLESAAAELSCGDGQCDFQESTASCPLDCCPGENTECIIKNSTCSKSCCAESTCCQGDGQAVTASSQTFWLIVGSVIAAVLCLLYCCCFCCCCCCRKLFNSMFHSSKKRRHSIIISGAGAH</sequence>
<dbReference type="OrthoDB" id="10385785at2759"/>
<dbReference type="Proteomes" id="UP000694845">
    <property type="component" value="Unplaced"/>
</dbReference>
<keyword evidence="1" id="KW-1133">Transmembrane helix</keyword>
<feature type="chain" id="PRO_5034805007" evidence="2">
    <location>
        <begin position="26"/>
        <end position="262"/>
    </location>
</feature>
<feature type="signal peptide" evidence="2">
    <location>
        <begin position="1"/>
        <end position="25"/>
    </location>
</feature>
<keyword evidence="2" id="KW-0732">Signal</keyword>
<keyword evidence="3" id="KW-1185">Reference proteome</keyword>
<evidence type="ECO:0000256" key="1">
    <source>
        <dbReference type="SAM" id="Phobius"/>
    </source>
</evidence>
<dbReference type="KEGG" id="aplc:110977491"/>
<dbReference type="AlphaFoldDB" id="A0A8B7Y2H7"/>
<dbReference type="RefSeq" id="XP_022087379.1">
    <property type="nucleotide sequence ID" value="XM_022231687.1"/>
</dbReference>
<feature type="transmembrane region" description="Helical" evidence="1">
    <location>
        <begin position="210"/>
        <end position="240"/>
    </location>
</feature>
<gene>
    <name evidence="4" type="primary">LOC110977491</name>
</gene>
<dbReference type="GeneID" id="110977491"/>
<evidence type="ECO:0000313" key="4">
    <source>
        <dbReference type="RefSeq" id="XP_022087379.1"/>
    </source>
</evidence>
<keyword evidence="1" id="KW-0472">Membrane</keyword>
<reference evidence="4" key="1">
    <citation type="submission" date="2025-08" db="UniProtKB">
        <authorList>
            <consortium name="RefSeq"/>
        </authorList>
    </citation>
    <scope>IDENTIFICATION</scope>
</reference>
<evidence type="ECO:0000313" key="3">
    <source>
        <dbReference type="Proteomes" id="UP000694845"/>
    </source>
</evidence>
<dbReference type="OMA" id="SCPLDCC"/>
<organism evidence="3 4">
    <name type="scientific">Acanthaster planci</name>
    <name type="common">Crown-of-thorns starfish</name>
    <dbReference type="NCBI Taxonomy" id="133434"/>
    <lineage>
        <taxon>Eukaryota</taxon>
        <taxon>Metazoa</taxon>
        <taxon>Echinodermata</taxon>
        <taxon>Eleutherozoa</taxon>
        <taxon>Asterozoa</taxon>
        <taxon>Asteroidea</taxon>
        <taxon>Valvatacea</taxon>
        <taxon>Valvatida</taxon>
        <taxon>Acanthasteridae</taxon>
        <taxon>Acanthaster</taxon>
    </lineage>
</organism>
<proteinExistence type="predicted"/>
<evidence type="ECO:0000256" key="2">
    <source>
        <dbReference type="SAM" id="SignalP"/>
    </source>
</evidence>
<accession>A0A8B7Y2H7</accession>
<name>A0A8B7Y2H7_ACAPL</name>